<dbReference type="NCBIfam" id="NF001126">
    <property type="entry name" value="PRK00139.1-4"/>
    <property type="match status" value="1"/>
</dbReference>
<dbReference type="SUPFAM" id="SSF63418">
    <property type="entry name" value="MurE/MurF N-terminal domain"/>
    <property type="match status" value="1"/>
</dbReference>
<dbReference type="Gene3D" id="3.90.190.20">
    <property type="entry name" value="Mur ligase, C-terminal domain"/>
    <property type="match status" value="1"/>
</dbReference>
<feature type="domain" description="Mur ligase central" evidence="4">
    <location>
        <begin position="117"/>
        <end position="297"/>
    </location>
</feature>
<feature type="domain" description="Mur ligase C-terminal" evidence="3">
    <location>
        <begin position="320"/>
        <end position="446"/>
    </location>
</feature>
<evidence type="ECO:0000256" key="1">
    <source>
        <dbReference type="ARBA" id="ARBA00005898"/>
    </source>
</evidence>
<comment type="similarity">
    <text evidence="1">Belongs to the MurCDEF family. MurE subfamily.</text>
</comment>
<organism evidence="5">
    <name type="scientific">freshwater metagenome</name>
    <dbReference type="NCBI Taxonomy" id="449393"/>
    <lineage>
        <taxon>unclassified sequences</taxon>
        <taxon>metagenomes</taxon>
        <taxon>ecological metagenomes</taxon>
    </lineage>
</organism>
<dbReference type="InterPro" id="IPR036615">
    <property type="entry name" value="Mur_ligase_C_dom_sf"/>
</dbReference>
<gene>
    <name evidence="5" type="ORF">UFOPK2214_00146</name>
</gene>
<dbReference type="Gene3D" id="3.40.1190.10">
    <property type="entry name" value="Mur-like, catalytic domain"/>
    <property type="match status" value="1"/>
</dbReference>
<dbReference type="InterPro" id="IPR036565">
    <property type="entry name" value="Mur-like_cat_sf"/>
</dbReference>
<feature type="domain" description="Mur ligase N-terminal catalytic" evidence="2">
    <location>
        <begin position="30"/>
        <end position="103"/>
    </location>
</feature>
<dbReference type="Pfam" id="PF02875">
    <property type="entry name" value="Mur_ligase_C"/>
    <property type="match status" value="1"/>
</dbReference>
<dbReference type="InterPro" id="IPR000713">
    <property type="entry name" value="Mur_ligase_N"/>
</dbReference>
<evidence type="ECO:0000313" key="5">
    <source>
        <dbReference type="EMBL" id="CAB4644622.1"/>
    </source>
</evidence>
<proteinExistence type="inferred from homology"/>
<dbReference type="GO" id="GO:0016881">
    <property type="term" value="F:acid-amino acid ligase activity"/>
    <property type="evidence" value="ECO:0007669"/>
    <property type="project" value="InterPro"/>
</dbReference>
<name>A0A6J6K5I1_9ZZZZ</name>
<protein>
    <submittedName>
        <fullName evidence="5">Unannotated protein</fullName>
    </submittedName>
</protein>
<dbReference type="InterPro" id="IPR005761">
    <property type="entry name" value="UDP-N-AcMur-Glu-dNH2Pim_ligase"/>
</dbReference>
<dbReference type="GO" id="GO:0051301">
    <property type="term" value="P:cell division"/>
    <property type="evidence" value="ECO:0007669"/>
    <property type="project" value="InterPro"/>
</dbReference>
<evidence type="ECO:0000259" key="2">
    <source>
        <dbReference type="Pfam" id="PF01225"/>
    </source>
</evidence>
<dbReference type="EMBL" id="CAEZWJ010000003">
    <property type="protein sequence ID" value="CAB4644622.1"/>
    <property type="molecule type" value="Genomic_DNA"/>
</dbReference>
<dbReference type="SUPFAM" id="SSF53623">
    <property type="entry name" value="MurD-like peptide ligases, catalytic domain"/>
    <property type="match status" value="1"/>
</dbReference>
<reference evidence="5" key="1">
    <citation type="submission" date="2020-05" db="EMBL/GenBank/DDBJ databases">
        <authorList>
            <person name="Chiriac C."/>
            <person name="Salcher M."/>
            <person name="Ghai R."/>
            <person name="Kavagutti S V."/>
        </authorList>
    </citation>
    <scope>NUCLEOTIDE SEQUENCE</scope>
</reference>
<accession>A0A6J6K5I1</accession>
<dbReference type="Pfam" id="PF01225">
    <property type="entry name" value="Mur_ligase"/>
    <property type="match status" value="1"/>
</dbReference>
<dbReference type="InterPro" id="IPR013221">
    <property type="entry name" value="Mur_ligase_cen"/>
</dbReference>
<dbReference type="InterPro" id="IPR004101">
    <property type="entry name" value="Mur_ligase_C"/>
</dbReference>
<dbReference type="SUPFAM" id="SSF53244">
    <property type="entry name" value="MurD-like peptide ligases, peptide-binding domain"/>
    <property type="match status" value="1"/>
</dbReference>
<dbReference type="InterPro" id="IPR035911">
    <property type="entry name" value="MurE/MurF_N"/>
</dbReference>
<dbReference type="NCBIfam" id="TIGR01085">
    <property type="entry name" value="murE"/>
    <property type="match status" value="1"/>
</dbReference>
<evidence type="ECO:0000259" key="3">
    <source>
        <dbReference type="Pfam" id="PF02875"/>
    </source>
</evidence>
<dbReference type="GO" id="GO:0005737">
    <property type="term" value="C:cytoplasm"/>
    <property type="evidence" value="ECO:0007669"/>
    <property type="project" value="InterPro"/>
</dbReference>
<dbReference type="Pfam" id="PF08245">
    <property type="entry name" value="Mur_ligase_M"/>
    <property type="match status" value="1"/>
</dbReference>
<sequence length="478" mass="50182">MSRYSISPISASALSVLVEAPAVLSGADTTITGITQDSRSVSVGDLFCCVRGETFDGHLFALDAIAQGACALLVDSPVAGVPDSVAVMTVSNVREVLGLFAAAAFSFPARTLTTVGITGTNGKTSTASMIGSILRTDGKSVEVMGTLTNVRTTPEAIDLQAHLHDCVARGVTHVVMEVSSHALDQHRVVGVMFDVAVFTNLSRDHLDYHKTDEAYFTAKAKLFAPQQALLGVMNSDDPRGQLLLDVAPIPMVPFSQADVSDVTIKVDSVSFRWKNRAFAVPMGGGFTLMNALAAVTACDQLGISIDALVDGCAALGQIPGRFQSLPNDQGFSVVVDYAHTPDGLQQVIASAREICDSRLIVVFGCGGDRDAGKRPLMGAAAQEADIVFITSDNPRSEDPAVIAKQIAHGISRESCEVHIEIDRAHAIASAISMAGRGDIVVIAGKGHEVTQEVAGVHYPFNDVDVAKSALSHKKGSEL</sequence>
<dbReference type="GO" id="GO:0008360">
    <property type="term" value="P:regulation of cell shape"/>
    <property type="evidence" value="ECO:0007669"/>
    <property type="project" value="InterPro"/>
</dbReference>
<dbReference type="Gene3D" id="3.40.1390.10">
    <property type="entry name" value="MurE/MurF, N-terminal domain"/>
    <property type="match status" value="1"/>
</dbReference>
<dbReference type="AlphaFoldDB" id="A0A6J6K5I1"/>
<dbReference type="HAMAP" id="MF_00208">
    <property type="entry name" value="MurE"/>
    <property type="match status" value="1"/>
</dbReference>
<dbReference type="PANTHER" id="PTHR23135">
    <property type="entry name" value="MUR LIGASE FAMILY MEMBER"/>
    <property type="match status" value="1"/>
</dbReference>
<evidence type="ECO:0000259" key="4">
    <source>
        <dbReference type="Pfam" id="PF08245"/>
    </source>
</evidence>
<dbReference type="PANTHER" id="PTHR23135:SF4">
    <property type="entry name" value="UDP-N-ACETYLMURAMOYL-L-ALANYL-D-GLUTAMATE--2,6-DIAMINOPIMELATE LIGASE MURE HOMOLOG, CHLOROPLASTIC"/>
    <property type="match status" value="1"/>
</dbReference>
<dbReference type="GO" id="GO:0005524">
    <property type="term" value="F:ATP binding"/>
    <property type="evidence" value="ECO:0007669"/>
    <property type="project" value="InterPro"/>
</dbReference>